<protein>
    <submittedName>
        <fullName evidence="2">HAT family dimerization domain containing protein</fullName>
    </submittedName>
</protein>
<reference evidence="2 3" key="1">
    <citation type="journal article" date="2014" name="Am. J. Bot.">
        <title>Genome assembly and annotation for red clover (Trifolium pratense; Fabaceae).</title>
        <authorList>
            <person name="Istvanek J."/>
            <person name="Jaros M."/>
            <person name="Krenek A."/>
            <person name="Repkova J."/>
        </authorList>
    </citation>
    <scope>NUCLEOTIDE SEQUENCE [LARGE SCALE GENOMIC DNA]</scope>
    <source>
        <strain evidence="3">cv. Tatra</strain>
        <tissue evidence="2">Young leaves</tissue>
    </source>
</reference>
<gene>
    <name evidence="2" type="ORF">L195_g031681</name>
</gene>
<dbReference type="PANTHER" id="PTHR23272">
    <property type="entry name" value="BED FINGER-RELATED"/>
    <property type="match status" value="1"/>
</dbReference>
<feature type="domain" description="hAT-like transposase RNase-H fold" evidence="1">
    <location>
        <begin position="59"/>
        <end position="153"/>
    </location>
</feature>
<reference evidence="2 3" key="2">
    <citation type="journal article" date="2017" name="Front. Plant Sci.">
        <title>Gene Classification and Mining of Molecular Markers Useful in Red Clover (Trifolium pratense) Breeding.</title>
        <authorList>
            <person name="Istvanek J."/>
            <person name="Dluhosova J."/>
            <person name="Dluhos P."/>
            <person name="Patkova L."/>
            <person name="Nedelnik J."/>
            <person name="Repkova J."/>
        </authorList>
    </citation>
    <scope>NUCLEOTIDE SEQUENCE [LARGE SCALE GENOMIC DNA]</scope>
    <source>
        <strain evidence="3">cv. Tatra</strain>
        <tissue evidence="2">Young leaves</tissue>
    </source>
</reference>
<dbReference type="AlphaFoldDB" id="A0A2K3LB24"/>
<evidence type="ECO:0000313" key="3">
    <source>
        <dbReference type="Proteomes" id="UP000236291"/>
    </source>
</evidence>
<dbReference type="Pfam" id="PF14372">
    <property type="entry name" value="hAT-like_RNase-H"/>
    <property type="match status" value="1"/>
</dbReference>
<evidence type="ECO:0000313" key="2">
    <source>
        <dbReference type="EMBL" id="PNX75740.1"/>
    </source>
</evidence>
<dbReference type="SUPFAM" id="SSF53098">
    <property type="entry name" value="Ribonuclease H-like"/>
    <property type="match status" value="1"/>
</dbReference>
<comment type="caution">
    <text evidence="2">The sequence shown here is derived from an EMBL/GenBank/DDBJ whole genome shotgun (WGS) entry which is preliminary data.</text>
</comment>
<evidence type="ECO:0000259" key="1">
    <source>
        <dbReference type="Pfam" id="PF14372"/>
    </source>
</evidence>
<dbReference type="EMBL" id="ASHM01029518">
    <property type="protein sequence ID" value="PNX75740.1"/>
    <property type="molecule type" value="Genomic_DNA"/>
</dbReference>
<accession>A0A2K3LB24</accession>
<dbReference type="InterPro" id="IPR025525">
    <property type="entry name" value="hAT-like_transposase_RNase-H"/>
</dbReference>
<proteinExistence type="predicted"/>
<name>A0A2K3LB24_TRIPR</name>
<dbReference type="GO" id="GO:0003677">
    <property type="term" value="F:DNA binding"/>
    <property type="evidence" value="ECO:0007669"/>
    <property type="project" value="InterPro"/>
</dbReference>
<organism evidence="2 3">
    <name type="scientific">Trifolium pratense</name>
    <name type="common">Red clover</name>
    <dbReference type="NCBI Taxonomy" id="57577"/>
    <lineage>
        <taxon>Eukaryota</taxon>
        <taxon>Viridiplantae</taxon>
        <taxon>Streptophyta</taxon>
        <taxon>Embryophyta</taxon>
        <taxon>Tracheophyta</taxon>
        <taxon>Spermatophyta</taxon>
        <taxon>Magnoliopsida</taxon>
        <taxon>eudicotyledons</taxon>
        <taxon>Gunneridae</taxon>
        <taxon>Pentapetalae</taxon>
        <taxon>rosids</taxon>
        <taxon>fabids</taxon>
        <taxon>Fabales</taxon>
        <taxon>Fabaceae</taxon>
        <taxon>Papilionoideae</taxon>
        <taxon>50 kb inversion clade</taxon>
        <taxon>NPAAA clade</taxon>
        <taxon>Hologalegina</taxon>
        <taxon>IRL clade</taxon>
        <taxon>Trifolieae</taxon>
        <taxon>Trifolium</taxon>
    </lineage>
</organism>
<dbReference type="PANTHER" id="PTHR23272:SF193">
    <property type="entry name" value="OS07G0624100 PROTEIN"/>
    <property type="match status" value="1"/>
</dbReference>
<dbReference type="Proteomes" id="UP000236291">
    <property type="component" value="Unassembled WGS sequence"/>
</dbReference>
<sequence>MLEAAEKFQVAFDKLDIEDPSYLEYFGAGSSPPNFDGGDKAHAFMKFLKIFYDATNIFSASTHVTLHAAFHHLAKIYNEVKMAIMDSDPVLSAMRKDMKLEYDKYWGELVSMNQLIYFAVILDPCFKMRYLEFVFPTMYNDHPDVAELFLAKIKANFLECMIGMLQPMGNKIGLDLHLVLVFQFNNQHN</sequence>
<dbReference type="InterPro" id="IPR012337">
    <property type="entry name" value="RNaseH-like_sf"/>
</dbReference>